<feature type="compositionally biased region" description="Polar residues" evidence="10">
    <location>
        <begin position="1"/>
        <end position="14"/>
    </location>
</feature>
<feature type="compositionally biased region" description="Polar residues" evidence="10">
    <location>
        <begin position="49"/>
        <end position="71"/>
    </location>
</feature>
<comment type="similarity">
    <text evidence="2">Belongs to the NAF1 family.</text>
</comment>
<evidence type="ECO:0000256" key="10">
    <source>
        <dbReference type="SAM" id="MobiDB-lite"/>
    </source>
</evidence>
<feature type="compositionally biased region" description="Low complexity" evidence="10">
    <location>
        <begin position="606"/>
        <end position="647"/>
    </location>
</feature>
<proteinExistence type="inferred from homology"/>
<dbReference type="GO" id="GO:0005634">
    <property type="term" value="C:nucleus"/>
    <property type="evidence" value="ECO:0007669"/>
    <property type="project" value="UniProtKB-SubCell"/>
</dbReference>
<dbReference type="AlphaFoldDB" id="A0A3D8RZQ5"/>
<keyword evidence="12" id="KW-1185">Reference proteome</keyword>
<dbReference type="Proteomes" id="UP000256645">
    <property type="component" value="Unassembled WGS sequence"/>
</dbReference>
<dbReference type="GO" id="GO:0005732">
    <property type="term" value="C:sno(s)RNA-containing ribonucleoprotein complex"/>
    <property type="evidence" value="ECO:0007669"/>
    <property type="project" value="InterPro"/>
</dbReference>
<keyword evidence="5" id="KW-0698">rRNA processing</keyword>
<feature type="compositionally biased region" description="Basic residues" evidence="10">
    <location>
        <begin position="435"/>
        <end position="444"/>
    </location>
</feature>
<evidence type="ECO:0000256" key="1">
    <source>
        <dbReference type="ARBA" id="ARBA00004123"/>
    </source>
</evidence>
<feature type="region of interest" description="Disordered" evidence="10">
    <location>
        <begin position="416"/>
        <end position="684"/>
    </location>
</feature>
<evidence type="ECO:0000313" key="12">
    <source>
        <dbReference type="Proteomes" id="UP000256645"/>
    </source>
</evidence>
<dbReference type="EMBL" id="PDLM01000004">
    <property type="protein sequence ID" value="RDW79533.1"/>
    <property type="molecule type" value="Genomic_DNA"/>
</dbReference>
<dbReference type="InterPro" id="IPR007504">
    <property type="entry name" value="H/ACA_rnp_Gar1/Naf1"/>
</dbReference>
<dbReference type="Pfam" id="PF04410">
    <property type="entry name" value="Gar1"/>
    <property type="match status" value="1"/>
</dbReference>
<evidence type="ECO:0000256" key="9">
    <source>
        <dbReference type="ARBA" id="ARBA00076743"/>
    </source>
</evidence>
<name>A0A3D8RZQ5_9HELO</name>
<feature type="compositionally biased region" description="Acidic residues" evidence="10">
    <location>
        <begin position="231"/>
        <end position="249"/>
    </location>
</feature>
<evidence type="ECO:0000313" key="11">
    <source>
        <dbReference type="EMBL" id="RDW79533.1"/>
    </source>
</evidence>
<keyword evidence="4" id="KW-0690">Ribosome biogenesis</keyword>
<evidence type="ECO:0000256" key="4">
    <source>
        <dbReference type="ARBA" id="ARBA00022517"/>
    </source>
</evidence>
<protein>
    <recommendedName>
        <fullName evidence="3">H/ACA ribonucleoprotein complex non-core subunit NAF1</fullName>
    </recommendedName>
    <alternativeName>
        <fullName evidence="9">Nuclear assembly factor 1</fullName>
    </alternativeName>
</protein>
<feature type="region of interest" description="Disordered" evidence="10">
    <location>
        <begin position="1"/>
        <end position="75"/>
    </location>
</feature>
<feature type="compositionally biased region" description="Polar residues" evidence="10">
    <location>
        <begin position="139"/>
        <end position="163"/>
    </location>
</feature>
<evidence type="ECO:0000256" key="2">
    <source>
        <dbReference type="ARBA" id="ARBA00009801"/>
    </source>
</evidence>
<feature type="compositionally biased region" description="Acidic residues" evidence="10">
    <location>
        <begin position="180"/>
        <end position="193"/>
    </location>
</feature>
<feature type="compositionally biased region" description="Acidic residues" evidence="10">
    <location>
        <begin position="417"/>
        <end position="431"/>
    </location>
</feature>
<evidence type="ECO:0000256" key="3">
    <source>
        <dbReference type="ARBA" id="ARBA00021438"/>
    </source>
</evidence>
<dbReference type="STRING" id="1849047.A0A3D8RZQ5"/>
<feature type="compositionally biased region" description="Low complexity" evidence="10">
    <location>
        <begin position="654"/>
        <end position="674"/>
    </location>
</feature>
<gene>
    <name evidence="11" type="ORF">BP6252_04171</name>
</gene>
<dbReference type="OrthoDB" id="21550at2759"/>
<dbReference type="SUPFAM" id="SSF50447">
    <property type="entry name" value="Translation proteins"/>
    <property type="match status" value="1"/>
</dbReference>
<dbReference type="InterPro" id="IPR009000">
    <property type="entry name" value="Transl_B-barrel_sf"/>
</dbReference>
<dbReference type="PANTHER" id="PTHR31633">
    <property type="entry name" value="H/ACA RIBONUCLEOPROTEIN COMPLEX NON-CORE SUBUNIT NAF1"/>
    <property type="match status" value="1"/>
</dbReference>
<dbReference type="GO" id="GO:0003723">
    <property type="term" value="F:RNA binding"/>
    <property type="evidence" value="ECO:0007669"/>
    <property type="project" value="UniProtKB-KW"/>
</dbReference>
<evidence type="ECO:0000256" key="7">
    <source>
        <dbReference type="ARBA" id="ARBA00022884"/>
    </source>
</evidence>
<dbReference type="PANTHER" id="PTHR31633:SF1">
    <property type="entry name" value="H_ACA RIBONUCLEOPROTEIN COMPLEX NON-CORE SUBUNIT NAF1"/>
    <property type="match status" value="1"/>
</dbReference>
<feature type="compositionally biased region" description="Basic and acidic residues" evidence="10">
    <location>
        <begin position="250"/>
        <end position="261"/>
    </location>
</feature>
<feature type="compositionally biased region" description="Gly residues" evidence="10">
    <location>
        <begin position="675"/>
        <end position="684"/>
    </location>
</feature>
<dbReference type="InterPro" id="IPR040309">
    <property type="entry name" value="Naf1"/>
</dbReference>
<dbReference type="FunFam" id="2.40.10.230:FF:000002">
    <property type="entry name" value="H/ACA ribonucleoprotein complex non-core subunit NAF1"/>
    <property type="match status" value="1"/>
</dbReference>
<reference evidence="11 12" key="1">
    <citation type="journal article" date="2018" name="IMA Fungus">
        <title>IMA Genome-F 9: Draft genome sequence of Annulohypoxylon stygium, Aspergillus mulundensis, Berkeleyomyces basicola (syn. Thielaviopsis basicola), Ceratocystis smalleyi, two Cercospora beticola strains, Coleophoma cylindrospora, Fusarium fracticaudum, Phialophora cf. hyalina, and Morchella septimelata.</title>
        <authorList>
            <person name="Wingfield B.D."/>
            <person name="Bills G.F."/>
            <person name="Dong Y."/>
            <person name="Huang W."/>
            <person name="Nel W.J."/>
            <person name="Swalarsk-Parry B.S."/>
            <person name="Vaghefi N."/>
            <person name="Wilken P.M."/>
            <person name="An Z."/>
            <person name="de Beer Z.W."/>
            <person name="De Vos L."/>
            <person name="Chen L."/>
            <person name="Duong T.A."/>
            <person name="Gao Y."/>
            <person name="Hammerbacher A."/>
            <person name="Kikkert J.R."/>
            <person name="Li Y."/>
            <person name="Li H."/>
            <person name="Li K."/>
            <person name="Li Q."/>
            <person name="Liu X."/>
            <person name="Ma X."/>
            <person name="Naidoo K."/>
            <person name="Pethybridge S.J."/>
            <person name="Sun J."/>
            <person name="Steenkamp E.T."/>
            <person name="van der Nest M.A."/>
            <person name="van Wyk S."/>
            <person name="Wingfield M.J."/>
            <person name="Xiong C."/>
            <person name="Yue Q."/>
            <person name="Zhang X."/>
        </authorList>
    </citation>
    <scope>NUCLEOTIDE SEQUENCE [LARGE SCALE GENOMIC DNA]</scope>
    <source>
        <strain evidence="11 12">BP6252</strain>
    </source>
</reference>
<keyword evidence="8" id="KW-0539">Nucleus</keyword>
<feature type="compositionally biased region" description="Pro residues" evidence="10">
    <location>
        <begin position="586"/>
        <end position="605"/>
    </location>
</feature>
<dbReference type="Gene3D" id="2.40.10.230">
    <property type="entry name" value="Probable tRNA pseudouridine synthase domain"/>
    <property type="match status" value="1"/>
</dbReference>
<comment type="caution">
    <text evidence="11">The sequence shown here is derived from an EMBL/GenBank/DDBJ whole genome shotgun (WGS) entry which is preliminary data.</text>
</comment>
<feature type="region of interest" description="Disordered" evidence="10">
    <location>
        <begin position="138"/>
        <end position="289"/>
    </location>
</feature>
<dbReference type="GO" id="GO:0006364">
    <property type="term" value="P:rRNA processing"/>
    <property type="evidence" value="ECO:0007669"/>
    <property type="project" value="UniProtKB-KW"/>
</dbReference>
<dbReference type="InterPro" id="IPR038664">
    <property type="entry name" value="Gar1/Naf1_Cbf5-bd_sf"/>
</dbReference>
<dbReference type="GO" id="GO:0001522">
    <property type="term" value="P:pseudouridine synthesis"/>
    <property type="evidence" value="ECO:0007669"/>
    <property type="project" value="InterPro"/>
</dbReference>
<dbReference type="GO" id="GO:0000493">
    <property type="term" value="P:box H/ACA snoRNP assembly"/>
    <property type="evidence" value="ECO:0007669"/>
    <property type="project" value="InterPro"/>
</dbReference>
<organism evidence="11 12">
    <name type="scientific">Coleophoma cylindrospora</name>
    <dbReference type="NCBI Taxonomy" id="1849047"/>
    <lineage>
        <taxon>Eukaryota</taxon>
        <taxon>Fungi</taxon>
        <taxon>Dikarya</taxon>
        <taxon>Ascomycota</taxon>
        <taxon>Pezizomycotina</taxon>
        <taxon>Leotiomycetes</taxon>
        <taxon>Helotiales</taxon>
        <taxon>Dermateaceae</taxon>
        <taxon>Coleophoma</taxon>
    </lineage>
</organism>
<evidence type="ECO:0000256" key="8">
    <source>
        <dbReference type="ARBA" id="ARBA00023242"/>
    </source>
</evidence>
<accession>A0A3D8RZQ5</accession>
<keyword evidence="7" id="KW-0694">RNA-binding</keyword>
<sequence length="684" mass="72498">MSSSIPTAGDSVNSKPAEVPQVSYSGIPGLGLLGNAPKPSGPLPEAPVQTETDSGSSAPPQIETTSISDTVSEVPPVETSIVPDVAQLSVTPMPAPAQTLSAETVTNQAPKAVDSPADLLGFLEATIAGPEIDSVMAETPQNPETVSSEKSGEQTKAVQNTSADKMEFEATGVDTAATEEPVEEVNTEIEDAEMALNEAAPERVLPAMVDAAPVEGEHPEWEVDSSPYESSSDDSSSDDSSSEDSDEGDDAYKLLDPEEQARILMEGDGGSDDEGGKGAKGAGGQLRTKNEIPEEVIPKPDVTLTPEMKIEELGSVEGIVENTALIKAKTSGEYRVLESGSVLCLQDRSVIGAVAETIGRVQQPFYSVRFTNAAEIAEAGLSMGTTIYYSEQHSTYVFTQALKAFKGSDASNLHDEEVGDDEIEFSDDEAEAEHKRRVKQKKLERRGGKMQQNGNSGRGGHGHPLQQQHSAYDASVGIKYDDEEDGPYKPLARPAGFADTVGRSEAPEEGGYQFKSERPSRGGHDQGRGRGRGDRGRGRGRGNDRGRGRGGPGNSQPQGRRDDAHSHPQPGPAGYANPPQSMAAFQPPPPGTTFPMAFPPPPPNYYNPAAAQAQYSPQQPQMWPQFPAQPPSQQQYPPQPYMQPGWPNNGTTGAFINPAFFAAQNANQWNPQGQNQGGPGNGGK</sequence>
<feature type="compositionally biased region" description="Basic and acidic residues" evidence="10">
    <location>
        <begin position="515"/>
        <end position="547"/>
    </location>
</feature>
<keyword evidence="6" id="KW-0597">Phosphoprotein</keyword>
<evidence type="ECO:0000256" key="6">
    <source>
        <dbReference type="ARBA" id="ARBA00022553"/>
    </source>
</evidence>
<evidence type="ECO:0000256" key="5">
    <source>
        <dbReference type="ARBA" id="ARBA00022552"/>
    </source>
</evidence>
<comment type="subcellular location">
    <subcellularLocation>
        <location evidence="1">Nucleus</location>
    </subcellularLocation>
</comment>